<organism evidence="1">
    <name type="scientific">Arundo donax</name>
    <name type="common">Giant reed</name>
    <name type="synonym">Donax arundinaceus</name>
    <dbReference type="NCBI Taxonomy" id="35708"/>
    <lineage>
        <taxon>Eukaryota</taxon>
        <taxon>Viridiplantae</taxon>
        <taxon>Streptophyta</taxon>
        <taxon>Embryophyta</taxon>
        <taxon>Tracheophyta</taxon>
        <taxon>Spermatophyta</taxon>
        <taxon>Magnoliopsida</taxon>
        <taxon>Liliopsida</taxon>
        <taxon>Poales</taxon>
        <taxon>Poaceae</taxon>
        <taxon>PACMAD clade</taxon>
        <taxon>Arundinoideae</taxon>
        <taxon>Arundineae</taxon>
        <taxon>Arundo</taxon>
    </lineage>
</organism>
<accession>A0A0A8YSZ9</accession>
<dbReference type="EMBL" id="GBRH01267716">
    <property type="protein sequence ID" value="JAD30179.1"/>
    <property type="molecule type" value="Transcribed_RNA"/>
</dbReference>
<proteinExistence type="predicted"/>
<name>A0A0A8YSZ9_ARUDO</name>
<reference evidence="1" key="2">
    <citation type="journal article" date="2015" name="Data Brief">
        <title>Shoot transcriptome of the giant reed, Arundo donax.</title>
        <authorList>
            <person name="Barrero R.A."/>
            <person name="Guerrero F.D."/>
            <person name="Moolhuijzen P."/>
            <person name="Goolsby J.A."/>
            <person name="Tidwell J."/>
            <person name="Bellgard S.E."/>
            <person name="Bellgard M.I."/>
        </authorList>
    </citation>
    <scope>NUCLEOTIDE SEQUENCE</scope>
    <source>
        <tissue evidence="1">Shoot tissue taken approximately 20 cm above the soil surface</tissue>
    </source>
</reference>
<dbReference type="AlphaFoldDB" id="A0A0A8YSZ9"/>
<evidence type="ECO:0000313" key="1">
    <source>
        <dbReference type="EMBL" id="JAD30179.1"/>
    </source>
</evidence>
<sequence>MPFACVFDPILRKLKTALRTRPASL</sequence>
<reference evidence="1" key="1">
    <citation type="submission" date="2014-09" db="EMBL/GenBank/DDBJ databases">
        <authorList>
            <person name="Magalhaes I.L.F."/>
            <person name="Oliveira U."/>
            <person name="Santos F.R."/>
            <person name="Vidigal T.H.D.A."/>
            <person name="Brescovit A.D."/>
            <person name="Santos A.J."/>
        </authorList>
    </citation>
    <scope>NUCLEOTIDE SEQUENCE</scope>
    <source>
        <tissue evidence="1">Shoot tissue taken approximately 20 cm above the soil surface</tissue>
    </source>
</reference>
<protein>
    <submittedName>
        <fullName evidence="1">Uncharacterized protein</fullName>
    </submittedName>
</protein>